<reference evidence="2 3" key="1">
    <citation type="journal article" date="2025" name="Microbiol. Resour. Announc.">
        <title>Draft genome sequences for Neonectria magnoliae and Neonectria punicea, canker pathogens of Liriodendron tulipifera and Acer saccharum in West Virginia.</title>
        <authorList>
            <person name="Petronek H.M."/>
            <person name="Kasson M.T."/>
            <person name="Metheny A.M."/>
            <person name="Stauder C.M."/>
            <person name="Lovett B."/>
            <person name="Lynch S.C."/>
            <person name="Garnas J.R."/>
            <person name="Kasson L.R."/>
            <person name="Stajich J.E."/>
        </authorList>
    </citation>
    <scope>NUCLEOTIDE SEQUENCE [LARGE SCALE GENOMIC DNA]</scope>
    <source>
        <strain evidence="2 3">NRRL 64653</strain>
    </source>
</reference>
<evidence type="ECO:0000313" key="3">
    <source>
        <dbReference type="Proteomes" id="UP001498476"/>
    </source>
</evidence>
<protein>
    <submittedName>
        <fullName evidence="2">Uncharacterized protein</fullName>
    </submittedName>
</protein>
<feature type="region of interest" description="Disordered" evidence="1">
    <location>
        <begin position="1"/>
        <end position="27"/>
    </location>
</feature>
<sequence length="201" mass="21383">MKGSISNFLSGSSTQKPSNPGSQVLHIRPSPHDSKLLVVHPVGYPKDAPPMYSIKVSQSSKPNVVVSRGLMSPQSTVGHAIFHMFFSTTSELSVRGQPIPLKASHFSGKFTMDVPGIGRFKWKPNQLTGTSFELYDGAGMKLAKLGSAGLLAFGEKKLELMVPCDDFFLDLVLLSAMSVKEMSKIATEAVGEASSAVVGAA</sequence>
<comment type="caution">
    <text evidence="2">The sequence shown here is derived from an EMBL/GenBank/DDBJ whole genome shotgun (WGS) entry which is preliminary data.</text>
</comment>
<feature type="compositionally biased region" description="Polar residues" evidence="1">
    <location>
        <begin position="1"/>
        <end position="22"/>
    </location>
</feature>
<evidence type="ECO:0000256" key="1">
    <source>
        <dbReference type="SAM" id="MobiDB-lite"/>
    </source>
</evidence>
<proteinExistence type="predicted"/>
<accession>A0ABR1GTK2</accession>
<dbReference type="Proteomes" id="UP001498476">
    <property type="component" value="Unassembled WGS sequence"/>
</dbReference>
<name>A0ABR1GTK2_9HYPO</name>
<gene>
    <name evidence="2" type="ORF">QQX98_009131</name>
</gene>
<organism evidence="2 3">
    <name type="scientific">Neonectria punicea</name>
    <dbReference type="NCBI Taxonomy" id="979145"/>
    <lineage>
        <taxon>Eukaryota</taxon>
        <taxon>Fungi</taxon>
        <taxon>Dikarya</taxon>
        <taxon>Ascomycota</taxon>
        <taxon>Pezizomycotina</taxon>
        <taxon>Sordariomycetes</taxon>
        <taxon>Hypocreomycetidae</taxon>
        <taxon>Hypocreales</taxon>
        <taxon>Nectriaceae</taxon>
        <taxon>Neonectria</taxon>
    </lineage>
</organism>
<evidence type="ECO:0000313" key="2">
    <source>
        <dbReference type="EMBL" id="KAK7408715.1"/>
    </source>
</evidence>
<keyword evidence="3" id="KW-1185">Reference proteome</keyword>
<dbReference type="EMBL" id="JAZAVJ010000176">
    <property type="protein sequence ID" value="KAK7408715.1"/>
    <property type="molecule type" value="Genomic_DNA"/>
</dbReference>